<comment type="caution">
    <text evidence="2">The sequence shown here is derived from an EMBL/GenBank/DDBJ whole genome shotgun (WGS) entry which is preliminary data.</text>
</comment>
<dbReference type="Proteomes" id="UP001321580">
    <property type="component" value="Unassembled WGS sequence"/>
</dbReference>
<organism evidence="2 3">
    <name type="scientific">Lysobacter stagni</name>
    <dbReference type="NCBI Taxonomy" id="3045172"/>
    <lineage>
        <taxon>Bacteria</taxon>
        <taxon>Pseudomonadati</taxon>
        <taxon>Pseudomonadota</taxon>
        <taxon>Gammaproteobacteria</taxon>
        <taxon>Lysobacterales</taxon>
        <taxon>Lysobacteraceae</taxon>
        <taxon>Lysobacter</taxon>
    </lineage>
</organism>
<evidence type="ECO:0000313" key="3">
    <source>
        <dbReference type="Proteomes" id="UP001321580"/>
    </source>
</evidence>
<keyword evidence="3" id="KW-1185">Reference proteome</keyword>
<evidence type="ECO:0008006" key="4">
    <source>
        <dbReference type="Google" id="ProtNLM"/>
    </source>
</evidence>
<proteinExistence type="predicted"/>
<accession>A0ABT6XD40</accession>
<keyword evidence="1" id="KW-0732">Signal</keyword>
<feature type="signal peptide" evidence="1">
    <location>
        <begin position="1"/>
        <end position="24"/>
    </location>
</feature>
<sequence>MRLTKPMLLAVLALLLAFAGDALARRGKMDLLQANQYAWSGAIRWGDFEGAMGMIEPGYREAHPVSDLELKRYEQVQITAYRERSSSADKKGGVALRDIEIGVVNRHTQAERTVRYREEWRWDEATKNWWLITGLPDLWEGE</sequence>
<name>A0ABT6XD40_9GAMM</name>
<protein>
    <recommendedName>
        <fullName evidence="4">DUF4440 domain-containing protein</fullName>
    </recommendedName>
</protein>
<dbReference type="EMBL" id="JASGBI010000001">
    <property type="protein sequence ID" value="MDI9237949.1"/>
    <property type="molecule type" value="Genomic_DNA"/>
</dbReference>
<evidence type="ECO:0000313" key="2">
    <source>
        <dbReference type="EMBL" id="MDI9237949.1"/>
    </source>
</evidence>
<reference evidence="2 3" key="1">
    <citation type="submission" date="2023-05" db="EMBL/GenBank/DDBJ databases">
        <title>Lysobacter sp. strain LF1 Genome sequencing and assembly.</title>
        <authorList>
            <person name="Jung Y."/>
        </authorList>
    </citation>
    <scope>NUCLEOTIDE SEQUENCE [LARGE SCALE GENOMIC DNA]</scope>
    <source>
        <strain evidence="2 3">LF1</strain>
    </source>
</reference>
<evidence type="ECO:0000256" key="1">
    <source>
        <dbReference type="SAM" id="SignalP"/>
    </source>
</evidence>
<dbReference type="RefSeq" id="WP_283211443.1">
    <property type="nucleotide sequence ID" value="NZ_JASGBI010000001.1"/>
</dbReference>
<gene>
    <name evidence="2" type="ORF">QLQ15_03400</name>
</gene>
<feature type="chain" id="PRO_5047177483" description="DUF4440 domain-containing protein" evidence="1">
    <location>
        <begin position="25"/>
        <end position="142"/>
    </location>
</feature>